<keyword evidence="5 6" id="KW-0472">Membrane</keyword>
<dbReference type="PANTHER" id="PTHR42723:SF1">
    <property type="entry name" value="CHLOROPHYLL SYNTHASE, CHLOROPLASTIC"/>
    <property type="match status" value="1"/>
</dbReference>
<keyword evidence="3 6" id="KW-0812">Transmembrane</keyword>
<dbReference type="InterPro" id="IPR050475">
    <property type="entry name" value="Prenyltransferase_related"/>
</dbReference>
<evidence type="ECO:0000313" key="7">
    <source>
        <dbReference type="EMBL" id="TNM63601.1"/>
    </source>
</evidence>
<dbReference type="GO" id="GO:0016020">
    <property type="term" value="C:membrane"/>
    <property type="evidence" value="ECO:0007669"/>
    <property type="project" value="UniProtKB-SubCell"/>
</dbReference>
<feature type="transmembrane region" description="Helical" evidence="6">
    <location>
        <begin position="215"/>
        <end position="238"/>
    </location>
</feature>
<proteinExistence type="predicted"/>
<dbReference type="PANTHER" id="PTHR42723">
    <property type="entry name" value="CHLOROPHYLL SYNTHASE"/>
    <property type="match status" value="1"/>
</dbReference>
<comment type="subcellular location">
    <subcellularLocation>
        <location evidence="1">Membrane</location>
        <topology evidence="1">Multi-pass membrane protein</topology>
    </subcellularLocation>
</comment>
<dbReference type="RefSeq" id="WP_139676509.1">
    <property type="nucleotide sequence ID" value="NZ_VDMN01000002.1"/>
</dbReference>
<keyword evidence="7" id="KW-0808">Transferase</keyword>
<organism evidence="7 8">
    <name type="scientific">Aliirhizobium smilacinae</name>
    <dbReference type="NCBI Taxonomy" id="1395944"/>
    <lineage>
        <taxon>Bacteria</taxon>
        <taxon>Pseudomonadati</taxon>
        <taxon>Pseudomonadota</taxon>
        <taxon>Alphaproteobacteria</taxon>
        <taxon>Hyphomicrobiales</taxon>
        <taxon>Rhizobiaceae</taxon>
        <taxon>Aliirhizobium</taxon>
    </lineage>
</organism>
<keyword evidence="8" id="KW-1185">Reference proteome</keyword>
<name>A0A5C4XL44_9HYPH</name>
<dbReference type="InterPro" id="IPR044878">
    <property type="entry name" value="UbiA_sf"/>
</dbReference>
<accession>A0A5C4XL44</accession>
<feature type="transmembrane region" description="Helical" evidence="6">
    <location>
        <begin position="290"/>
        <end position="308"/>
    </location>
</feature>
<dbReference type="Gene3D" id="1.10.357.140">
    <property type="entry name" value="UbiA prenyltransferase"/>
    <property type="match status" value="1"/>
</dbReference>
<dbReference type="SUPFAM" id="SSF56784">
    <property type="entry name" value="HAD-like"/>
    <property type="match status" value="1"/>
</dbReference>
<dbReference type="EMBL" id="VDMN01000002">
    <property type="protein sequence ID" value="TNM63601.1"/>
    <property type="molecule type" value="Genomic_DNA"/>
</dbReference>
<evidence type="ECO:0000256" key="1">
    <source>
        <dbReference type="ARBA" id="ARBA00004141"/>
    </source>
</evidence>
<dbReference type="GO" id="GO:0016765">
    <property type="term" value="F:transferase activity, transferring alkyl or aryl (other than methyl) groups"/>
    <property type="evidence" value="ECO:0007669"/>
    <property type="project" value="InterPro"/>
</dbReference>
<feature type="transmembrane region" description="Helical" evidence="6">
    <location>
        <begin position="258"/>
        <end position="284"/>
    </location>
</feature>
<feature type="transmembrane region" description="Helical" evidence="6">
    <location>
        <begin position="457"/>
        <end position="473"/>
    </location>
</feature>
<dbReference type="CDD" id="cd07519">
    <property type="entry name" value="HAD_PTase"/>
    <property type="match status" value="1"/>
</dbReference>
<dbReference type="InterPro" id="IPR036412">
    <property type="entry name" value="HAD-like_sf"/>
</dbReference>
<dbReference type="InterPro" id="IPR000537">
    <property type="entry name" value="UbiA_prenyltransferase"/>
</dbReference>
<dbReference type="OrthoDB" id="9803632at2"/>
<dbReference type="AlphaFoldDB" id="A0A5C4XL44"/>
<gene>
    <name evidence="7" type="ORF">FHP24_12425</name>
</gene>
<dbReference type="Proteomes" id="UP000311605">
    <property type="component" value="Unassembled WGS sequence"/>
</dbReference>
<evidence type="ECO:0000313" key="8">
    <source>
        <dbReference type="Proteomes" id="UP000311605"/>
    </source>
</evidence>
<dbReference type="InterPro" id="IPR023214">
    <property type="entry name" value="HAD_sf"/>
</dbReference>
<evidence type="ECO:0000256" key="5">
    <source>
        <dbReference type="ARBA" id="ARBA00023136"/>
    </source>
</evidence>
<dbReference type="CDD" id="cd13963">
    <property type="entry name" value="PT_UbiA_2"/>
    <property type="match status" value="1"/>
</dbReference>
<feature type="transmembrane region" description="Helical" evidence="6">
    <location>
        <begin position="418"/>
        <end position="436"/>
    </location>
</feature>
<feature type="transmembrane region" description="Helical" evidence="6">
    <location>
        <begin position="385"/>
        <end position="406"/>
    </location>
</feature>
<dbReference type="Gene3D" id="3.40.50.1000">
    <property type="entry name" value="HAD superfamily/HAD-like"/>
    <property type="match status" value="1"/>
</dbReference>
<keyword evidence="2" id="KW-1003">Cell membrane</keyword>
<feature type="transmembrane region" description="Helical" evidence="6">
    <location>
        <begin position="339"/>
        <end position="357"/>
    </location>
</feature>
<keyword evidence="4 6" id="KW-1133">Transmembrane helix</keyword>
<dbReference type="Pfam" id="PF12710">
    <property type="entry name" value="HAD"/>
    <property type="match status" value="1"/>
</dbReference>
<evidence type="ECO:0000256" key="3">
    <source>
        <dbReference type="ARBA" id="ARBA00022692"/>
    </source>
</evidence>
<evidence type="ECO:0000256" key="2">
    <source>
        <dbReference type="ARBA" id="ARBA00022475"/>
    </source>
</evidence>
<dbReference type="Pfam" id="PF01040">
    <property type="entry name" value="UbiA"/>
    <property type="match status" value="1"/>
</dbReference>
<evidence type="ECO:0000256" key="6">
    <source>
        <dbReference type="SAM" id="Phobius"/>
    </source>
</evidence>
<dbReference type="NCBIfam" id="NF006088">
    <property type="entry name" value="PRK08238.1"/>
    <property type="match status" value="1"/>
</dbReference>
<reference evidence="7 8" key="1">
    <citation type="submission" date="2019-06" db="EMBL/GenBank/DDBJ databases">
        <title>The draft genome of Rhizobium smilacinae PTYR-5.</title>
        <authorList>
            <person name="Liu L."/>
            <person name="Li L."/>
            <person name="Zhang X."/>
        </authorList>
    </citation>
    <scope>NUCLEOTIDE SEQUENCE [LARGE SCALE GENOMIC DNA]</scope>
    <source>
        <strain evidence="7 8">PTYR-5</strain>
    </source>
</reference>
<comment type="caution">
    <text evidence="7">The sequence shown here is derived from an EMBL/GenBank/DDBJ whole genome shotgun (WGS) entry which is preliminary data.</text>
</comment>
<evidence type="ECO:0000256" key="4">
    <source>
        <dbReference type="ARBA" id="ARBA00022989"/>
    </source>
</evidence>
<sequence>MGDLPILAVDLDKTLIKGDLLYESFWECASKDLWALLQVVGSLTAGKARFKANLARNTAIDPALLAYNNSVLEYIKEWRERGGRAVLVTATDQSIANATAHHLGLFDEVYGSDGTRNLKGRVKAGFLVERYGAGNYDYIGDAHADIPVWNSARRAITVGLSPKDRGQVHSLSGEVMHLSDPEYSRLSYLNAIRPHQWSKNILVFLPLIAAHEASIYVWVEALFAFFCFSLVASSVYVLNDLLDLSTDRIHPRKRNRPFASGAVSLQHGTLMVPALLLAGLLFGLGAQQPQFLLIMALYYATTMIYSVCLKRKLIVDICALAGLYTLRIFAGGAATGLPISEWLLAFSIFFFFSLAAVKRQGELVDVVKSGRGKANGRGYEGEDQLVVSMMALSSGYIAVLVLALYLDSPAVQELYNHPARLWGICLILLYWVSRMVMMAHRGIMDDDPIVFAMKDRVSRYCGVLILIVIIAGIM</sequence>
<protein>
    <submittedName>
        <fullName evidence="7">UbiA family prenyltransferase</fullName>
    </submittedName>
</protein>